<dbReference type="SUPFAM" id="SSF50998">
    <property type="entry name" value="Quinoprotein alcohol dehydrogenase-like"/>
    <property type="match status" value="1"/>
</dbReference>
<dbReference type="AlphaFoldDB" id="A0A0S3F2I1"/>
<dbReference type="OrthoDB" id="9794322at2"/>
<evidence type="ECO:0000313" key="7">
    <source>
        <dbReference type="Proteomes" id="UP000056968"/>
    </source>
</evidence>
<dbReference type="GO" id="GO:0016020">
    <property type="term" value="C:membrane"/>
    <property type="evidence" value="ECO:0007669"/>
    <property type="project" value="InterPro"/>
</dbReference>
<comment type="similarity">
    <text evidence="2">Belongs to the bacterial PQQ dehydrogenase family.</text>
</comment>
<dbReference type="SMART" id="SM00564">
    <property type="entry name" value="PQQ"/>
    <property type="match status" value="6"/>
</dbReference>
<dbReference type="Proteomes" id="UP000056968">
    <property type="component" value="Chromosome"/>
</dbReference>
<name>A0A0S3F2I1_9SPHN</name>
<dbReference type="PANTHER" id="PTHR32303:SF4">
    <property type="entry name" value="QUINOPROTEIN GLUCOSE DEHYDROGENASE"/>
    <property type="match status" value="1"/>
</dbReference>
<dbReference type="CDD" id="cd10280">
    <property type="entry name" value="PQQ_mGDH"/>
    <property type="match status" value="1"/>
</dbReference>
<dbReference type="Gene3D" id="2.140.10.10">
    <property type="entry name" value="Quinoprotein alcohol dehydrogenase-like superfamily"/>
    <property type="match status" value="2"/>
</dbReference>
<sequence length="779" mass="83841">MQRFLNVLFLLLMCLVGLSLLWLGGRLALLGGSIWYVFSGLVMVVTAYLGCRRSALSVTVYWAFLAANLCWALWEVGLDGWALAPRLAMPVAMGLYMLTPFYRRHVGLAGRFVGARIMWPGLLLLLVGAVGTAFWIDRSPTADSDIWGAGPSQTTDGDWIAYGNDRGGSRFSPLAQITPANVGNLEKAWTFHTGKLSDGKQGSAFQANPLKVSNRLFLCAGNNDVIALDPETGRQLWRHHLKTDLAGVYGLVCRGVTYYRVPQATGVCAERIYTATLDARLIALDAATGSLCPGFGRGGQVDLKVGLGNVDKGYYFVTSPPALVRGRLVLGGWVMDGQKIKEPSGVVRAFDAVTGDFSWAFDIGRPDEHGLPPSGAIFTPGTPNSWAPMSSDEALGLVYVPTGNATPDYFGGHRTANDDRYSSAVLALDAESGAVRWSFQTTHHDLWDYDVPAQPTLVDLPGGVRGLLQPTKRGEIFFLDRATGKPILPVEERPVPQGAVPGERLSKTQPYSVAIPSFGGPRPTERGMWGLTPIDQAMCRIRFRQARFDGDMTPLSTDHPTVTWPGYLGGIDWGGVSVDPRRGLMIVNNNQVANYNRLIPRADADRQGIKPMNAEHMSDVGGPVAQMGVPYAAHIAPFLSPLAIPCQQPPYGRINAVDLKTGKLVWSRIFGTSRDSGPLALPTFVPIPMGVPNIGGSVATASGLTFIGATQEHMFRAYETATGRLLWKARLPAGGNASPSTYWSDASGRQFVVIAAGGHGAMLSGASDELVAYALPKRE</sequence>
<accession>A0A0S3F2I1</accession>
<feature type="transmembrane region" description="Helical" evidence="4">
    <location>
        <begin position="119"/>
        <end position="136"/>
    </location>
</feature>
<dbReference type="GO" id="GO:0048038">
    <property type="term" value="F:quinone binding"/>
    <property type="evidence" value="ECO:0007669"/>
    <property type="project" value="InterPro"/>
</dbReference>
<dbReference type="EMBL" id="CP013264">
    <property type="protein sequence ID" value="ALR21842.1"/>
    <property type="molecule type" value="Genomic_DNA"/>
</dbReference>
<evidence type="ECO:0000256" key="2">
    <source>
        <dbReference type="ARBA" id="ARBA00008156"/>
    </source>
</evidence>
<dbReference type="RefSeq" id="WP_062067091.1">
    <property type="nucleotide sequence ID" value="NZ_CP013264.1"/>
</dbReference>
<dbReference type="GO" id="GO:0008876">
    <property type="term" value="F:quinoprotein glucose dehydrogenase activity"/>
    <property type="evidence" value="ECO:0007669"/>
    <property type="project" value="TreeGrafter"/>
</dbReference>
<protein>
    <submittedName>
        <fullName evidence="6">Glucose dehydrogenase</fullName>
    </submittedName>
</protein>
<feature type="transmembrane region" description="Helical" evidence="4">
    <location>
        <begin position="80"/>
        <end position="98"/>
    </location>
</feature>
<dbReference type="Pfam" id="PF01011">
    <property type="entry name" value="PQQ"/>
    <property type="match status" value="1"/>
</dbReference>
<keyword evidence="4" id="KW-0812">Transmembrane</keyword>
<feature type="transmembrane region" description="Helical" evidence="4">
    <location>
        <begin position="58"/>
        <end position="74"/>
    </location>
</feature>
<organism evidence="6 7">
    <name type="scientific">Sphingobium baderi</name>
    <dbReference type="NCBI Taxonomy" id="1332080"/>
    <lineage>
        <taxon>Bacteria</taxon>
        <taxon>Pseudomonadati</taxon>
        <taxon>Pseudomonadota</taxon>
        <taxon>Alphaproteobacteria</taxon>
        <taxon>Sphingomonadales</taxon>
        <taxon>Sphingomonadaceae</taxon>
        <taxon>Sphingobium</taxon>
    </lineage>
</organism>
<evidence type="ECO:0000256" key="3">
    <source>
        <dbReference type="ARBA" id="ARBA00023002"/>
    </source>
</evidence>
<dbReference type="PANTHER" id="PTHR32303">
    <property type="entry name" value="QUINOPROTEIN ALCOHOL DEHYDROGENASE (CYTOCHROME C)"/>
    <property type="match status" value="1"/>
</dbReference>
<dbReference type="InterPro" id="IPR018391">
    <property type="entry name" value="PQQ_b-propeller_rpt"/>
</dbReference>
<keyword evidence="7" id="KW-1185">Reference proteome</keyword>
<keyword evidence="4" id="KW-0472">Membrane</keyword>
<proteinExistence type="inferred from homology"/>
<dbReference type="InterPro" id="IPR011047">
    <property type="entry name" value="Quinoprotein_ADH-like_sf"/>
</dbReference>
<dbReference type="InterPro" id="IPR002372">
    <property type="entry name" value="PQQ_rpt_dom"/>
</dbReference>
<feature type="domain" description="Pyrrolo-quinoline quinone repeat" evidence="5">
    <location>
        <begin position="159"/>
        <end position="752"/>
    </location>
</feature>
<gene>
    <name evidence="6" type="ORF">ATN00_17625</name>
</gene>
<feature type="transmembrane region" description="Helical" evidence="4">
    <location>
        <begin position="7"/>
        <end position="28"/>
    </location>
</feature>
<dbReference type="STRING" id="1332080.ATN00_17625"/>
<evidence type="ECO:0000256" key="1">
    <source>
        <dbReference type="ARBA" id="ARBA00001931"/>
    </source>
</evidence>
<reference evidence="6 7" key="1">
    <citation type="submission" date="2015-11" db="EMBL/GenBank/DDBJ databases">
        <title>A Two-component Flavoprotein Monooxygenase System MeaXY Responsible for para-Hydroxylation of 2-Methyl-6-ethylaniline and 2,6-Diethylaniline in Sphingobium baderi DE-13.</title>
        <authorList>
            <person name="Cheng M."/>
            <person name="Meng Q."/>
            <person name="Yang Y."/>
            <person name="Chu C."/>
            <person name="Yan X."/>
            <person name="He J."/>
            <person name="Li S."/>
        </authorList>
    </citation>
    <scope>NUCLEOTIDE SEQUENCE [LARGE SCALE GENOMIC DNA]</scope>
    <source>
        <strain evidence="6 7">DE-13</strain>
    </source>
</reference>
<evidence type="ECO:0000313" key="6">
    <source>
        <dbReference type="EMBL" id="ALR21842.1"/>
    </source>
</evidence>
<keyword evidence="3" id="KW-0560">Oxidoreductase</keyword>
<dbReference type="KEGG" id="sbd:ATN00_17625"/>
<dbReference type="InterPro" id="IPR017511">
    <property type="entry name" value="PQQ_mDH"/>
</dbReference>
<comment type="cofactor">
    <cofactor evidence="1">
        <name>pyrroloquinoline quinone</name>
        <dbReference type="ChEBI" id="CHEBI:58442"/>
    </cofactor>
</comment>
<evidence type="ECO:0000259" key="5">
    <source>
        <dbReference type="Pfam" id="PF01011"/>
    </source>
</evidence>
<feature type="transmembrane region" description="Helical" evidence="4">
    <location>
        <begin position="34"/>
        <end position="51"/>
    </location>
</feature>
<dbReference type="NCBIfam" id="TIGR03074">
    <property type="entry name" value="PQQ_membr_DH"/>
    <property type="match status" value="1"/>
</dbReference>
<keyword evidence="4" id="KW-1133">Transmembrane helix</keyword>
<evidence type="ECO:0000256" key="4">
    <source>
        <dbReference type="SAM" id="Phobius"/>
    </source>
</evidence>